<keyword evidence="8" id="KW-1185">Reference proteome</keyword>
<evidence type="ECO:0000256" key="2">
    <source>
        <dbReference type="ARBA" id="ARBA00022692"/>
    </source>
</evidence>
<dbReference type="GO" id="GO:0005262">
    <property type="term" value="F:calcium channel activity"/>
    <property type="evidence" value="ECO:0007669"/>
    <property type="project" value="TreeGrafter"/>
</dbReference>
<evidence type="ECO:0000259" key="6">
    <source>
        <dbReference type="Pfam" id="PF01699"/>
    </source>
</evidence>
<dbReference type="GO" id="GO:0008273">
    <property type="term" value="F:calcium, potassium:sodium antiporter activity"/>
    <property type="evidence" value="ECO:0007669"/>
    <property type="project" value="TreeGrafter"/>
</dbReference>
<feature type="transmembrane region" description="Helical" evidence="5">
    <location>
        <begin position="31"/>
        <end position="52"/>
    </location>
</feature>
<name>A0A934RM85_9BACT</name>
<dbReference type="NCBIfam" id="TIGR00367">
    <property type="entry name" value="calcium/sodium antiporter"/>
    <property type="match status" value="1"/>
</dbReference>
<proteinExistence type="predicted"/>
<comment type="subcellular location">
    <subcellularLocation>
        <location evidence="1">Membrane</location>
        <topology evidence="1">Multi-pass membrane protein</topology>
    </subcellularLocation>
</comment>
<feature type="transmembrane region" description="Helical" evidence="5">
    <location>
        <begin position="64"/>
        <end position="87"/>
    </location>
</feature>
<evidence type="ECO:0000313" key="7">
    <source>
        <dbReference type="EMBL" id="MBK1833380.1"/>
    </source>
</evidence>
<dbReference type="Proteomes" id="UP000604083">
    <property type="component" value="Unassembled WGS sequence"/>
</dbReference>
<evidence type="ECO:0000256" key="1">
    <source>
        <dbReference type="ARBA" id="ARBA00004141"/>
    </source>
</evidence>
<dbReference type="GO" id="GO:0006874">
    <property type="term" value="P:intracellular calcium ion homeostasis"/>
    <property type="evidence" value="ECO:0007669"/>
    <property type="project" value="TreeGrafter"/>
</dbReference>
<dbReference type="GO" id="GO:0005886">
    <property type="term" value="C:plasma membrane"/>
    <property type="evidence" value="ECO:0007669"/>
    <property type="project" value="TreeGrafter"/>
</dbReference>
<protein>
    <submittedName>
        <fullName evidence="7">Calcium/sodium antiporter</fullName>
    </submittedName>
</protein>
<comment type="caution">
    <text evidence="7">The sequence shown here is derived from an EMBL/GenBank/DDBJ whole genome shotgun (WGS) entry which is preliminary data.</text>
</comment>
<dbReference type="Pfam" id="PF01699">
    <property type="entry name" value="Na_Ca_ex"/>
    <property type="match status" value="2"/>
</dbReference>
<dbReference type="EMBL" id="JAENIO010000008">
    <property type="protein sequence ID" value="MBK1833380.1"/>
    <property type="molecule type" value="Genomic_DNA"/>
</dbReference>
<sequence>MLAIIFGMVLLYFGAEGLVRGSARLAARFGIPPLIIGLTIVAFGTSAPELTVSLSAALRGAGDVAVGNALGSNIFNIAVILGLTALIQPPRVHQDLIRREIPFLIVVTLLACGLVAGGGISRLAGGLLFLLLCAYTAFSIRQGRRSGEEEEGSGPAERTPLWQCALFIVLGLAVLVAGSHLFVLGAVEVARGFGVSEAVIGLTIVAAGTSLPELATSVVAAVKKEADVAIGNIVGSNIFNILCILGLTAVVSPLEVVGIGLRDALVMLAFSVVLLPFAWSQKSISRWEGGFFLLAYGGYLALLWPR</sequence>
<keyword evidence="4 5" id="KW-0472">Membrane</keyword>
<feature type="transmembrane region" description="Helical" evidence="5">
    <location>
        <begin position="199"/>
        <end position="222"/>
    </location>
</feature>
<gene>
    <name evidence="7" type="ORF">JIN78_04835</name>
</gene>
<keyword evidence="2 5" id="KW-0812">Transmembrane</keyword>
<organism evidence="7 8">
    <name type="scientific">Roseibacillus ishigakijimensis</name>
    <dbReference type="NCBI Taxonomy" id="454146"/>
    <lineage>
        <taxon>Bacteria</taxon>
        <taxon>Pseudomonadati</taxon>
        <taxon>Verrucomicrobiota</taxon>
        <taxon>Verrucomicrobiia</taxon>
        <taxon>Verrucomicrobiales</taxon>
        <taxon>Verrucomicrobiaceae</taxon>
        <taxon>Roseibacillus</taxon>
    </lineage>
</organism>
<feature type="transmembrane region" description="Helical" evidence="5">
    <location>
        <begin position="287"/>
        <end position="304"/>
    </location>
</feature>
<reference evidence="7" key="1">
    <citation type="submission" date="2021-01" db="EMBL/GenBank/DDBJ databases">
        <title>Modified the classification status of verrucomicrobia.</title>
        <authorList>
            <person name="Feng X."/>
        </authorList>
    </citation>
    <scope>NUCLEOTIDE SEQUENCE</scope>
    <source>
        <strain evidence="7">KCTC 12986</strain>
    </source>
</reference>
<dbReference type="Gene3D" id="1.20.1420.30">
    <property type="entry name" value="NCX, central ion-binding region"/>
    <property type="match status" value="1"/>
</dbReference>
<dbReference type="AlphaFoldDB" id="A0A934RM85"/>
<feature type="domain" description="Sodium/calcium exchanger membrane region" evidence="6">
    <location>
        <begin position="166"/>
        <end position="303"/>
    </location>
</feature>
<evidence type="ECO:0000256" key="5">
    <source>
        <dbReference type="SAM" id="Phobius"/>
    </source>
</evidence>
<evidence type="ECO:0000313" key="8">
    <source>
        <dbReference type="Proteomes" id="UP000604083"/>
    </source>
</evidence>
<dbReference type="InterPro" id="IPR004837">
    <property type="entry name" value="NaCa_Exmemb"/>
</dbReference>
<dbReference type="InterPro" id="IPR044880">
    <property type="entry name" value="NCX_ion-bd_dom_sf"/>
</dbReference>
<dbReference type="PANTHER" id="PTHR10846:SF8">
    <property type="entry name" value="INNER MEMBRANE PROTEIN YRBG"/>
    <property type="match status" value="1"/>
</dbReference>
<feature type="transmembrane region" description="Helical" evidence="5">
    <location>
        <begin position="228"/>
        <end position="252"/>
    </location>
</feature>
<evidence type="ECO:0000256" key="3">
    <source>
        <dbReference type="ARBA" id="ARBA00022989"/>
    </source>
</evidence>
<accession>A0A934RM85</accession>
<dbReference type="RefSeq" id="WP_200390814.1">
    <property type="nucleotide sequence ID" value="NZ_JAENIO010000008.1"/>
</dbReference>
<dbReference type="PANTHER" id="PTHR10846">
    <property type="entry name" value="SODIUM/POTASSIUM/CALCIUM EXCHANGER"/>
    <property type="match status" value="1"/>
</dbReference>
<dbReference type="InterPro" id="IPR004481">
    <property type="entry name" value="K/Na/Ca-exchanger"/>
</dbReference>
<evidence type="ECO:0000256" key="4">
    <source>
        <dbReference type="ARBA" id="ARBA00023136"/>
    </source>
</evidence>
<feature type="transmembrane region" description="Helical" evidence="5">
    <location>
        <begin position="123"/>
        <end position="140"/>
    </location>
</feature>
<keyword evidence="3 5" id="KW-1133">Transmembrane helix</keyword>
<feature type="transmembrane region" description="Helical" evidence="5">
    <location>
        <begin position="160"/>
        <end position="187"/>
    </location>
</feature>
<feature type="transmembrane region" description="Helical" evidence="5">
    <location>
        <begin position="264"/>
        <end position="281"/>
    </location>
</feature>
<feature type="domain" description="Sodium/calcium exchanger membrane region" evidence="6">
    <location>
        <begin position="2"/>
        <end position="140"/>
    </location>
</feature>